<comment type="caution">
    <text evidence="9">The sequence shown here is derived from an EMBL/GenBank/DDBJ whole genome shotgun (WGS) entry which is preliminary data.</text>
</comment>
<dbReference type="OMA" id="HFAEDFG"/>
<protein>
    <recommendedName>
        <fullName evidence="7">U3 small nucleolar ribonucleoprotein protein MPP10</fullName>
    </recommendedName>
</protein>
<feature type="region of interest" description="Disordered" evidence="8">
    <location>
        <begin position="69"/>
        <end position="94"/>
    </location>
</feature>
<dbReference type="InParanoid" id="A8N1Q2"/>
<feature type="region of interest" description="Disordered" evidence="8">
    <location>
        <begin position="635"/>
        <end position="662"/>
    </location>
</feature>
<dbReference type="PANTHER" id="PTHR17039:SF0">
    <property type="entry name" value="U3 SMALL NUCLEOLAR RIBONUCLEOPROTEIN PROTEIN MPP10"/>
    <property type="match status" value="1"/>
</dbReference>
<evidence type="ECO:0000256" key="2">
    <source>
        <dbReference type="ARBA" id="ARBA00022517"/>
    </source>
</evidence>
<comment type="subcellular location">
    <subcellularLocation>
        <location evidence="1 7">Nucleus</location>
        <location evidence="1 7">Nucleolus</location>
    </subcellularLocation>
</comment>
<keyword evidence="10" id="KW-1185">Reference proteome</keyword>
<name>A8N1Q2_COPC7</name>
<accession>A8N1Q2</accession>
<dbReference type="GO" id="GO:0034457">
    <property type="term" value="C:Mpp10 complex"/>
    <property type="evidence" value="ECO:0007669"/>
    <property type="project" value="InterPro"/>
</dbReference>
<dbReference type="InterPro" id="IPR012173">
    <property type="entry name" value="Mpp10"/>
</dbReference>
<dbReference type="KEGG" id="cci:CC1G_06732"/>
<comment type="function">
    <text evidence="7">Involved in nucleolar processing of pre-18S ribosomal RNA.</text>
</comment>
<dbReference type="GO" id="GO:0032040">
    <property type="term" value="C:small-subunit processome"/>
    <property type="evidence" value="ECO:0007669"/>
    <property type="project" value="TreeGrafter"/>
</dbReference>
<evidence type="ECO:0000256" key="8">
    <source>
        <dbReference type="SAM" id="MobiDB-lite"/>
    </source>
</evidence>
<keyword evidence="2 7" id="KW-0690">Ribosome biogenesis</keyword>
<dbReference type="Proteomes" id="UP000001861">
    <property type="component" value="Unassembled WGS sequence"/>
</dbReference>
<dbReference type="GeneID" id="6005171"/>
<evidence type="ECO:0000256" key="1">
    <source>
        <dbReference type="ARBA" id="ARBA00004604"/>
    </source>
</evidence>
<dbReference type="eggNOG" id="KOG2600">
    <property type="taxonomic scope" value="Eukaryota"/>
</dbReference>
<feature type="region of interest" description="Disordered" evidence="8">
    <location>
        <begin position="255"/>
        <end position="385"/>
    </location>
</feature>
<dbReference type="PANTHER" id="PTHR17039">
    <property type="entry name" value="U3 SMALL NUCLEOLAR RIBONUCLEOPROTEIN PROTEIN MPP10"/>
    <property type="match status" value="1"/>
</dbReference>
<comment type="similarity">
    <text evidence="6 7">Belongs to the MPP10 family.</text>
</comment>
<evidence type="ECO:0000256" key="5">
    <source>
        <dbReference type="ARBA" id="ARBA00023274"/>
    </source>
</evidence>
<dbReference type="RefSeq" id="XP_001828746.1">
    <property type="nucleotide sequence ID" value="XM_001828694.1"/>
</dbReference>
<proteinExistence type="inferred from homology"/>
<organism evidence="9 10">
    <name type="scientific">Coprinopsis cinerea (strain Okayama-7 / 130 / ATCC MYA-4618 / FGSC 9003)</name>
    <name type="common">Inky cap fungus</name>
    <name type="synonym">Hormographiella aspergillata</name>
    <dbReference type="NCBI Taxonomy" id="240176"/>
    <lineage>
        <taxon>Eukaryota</taxon>
        <taxon>Fungi</taxon>
        <taxon>Dikarya</taxon>
        <taxon>Basidiomycota</taxon>
        <taxon>Agaricomycotina</taxon>
        <taxon>Agaricomycetes</taxon>
        <taxon>Agaricomycetidae</taxon>
        <taxon>Agaricales</taxon>
        <taxon>Agaricineae</taxon>
        <taxon>Psathyrellaceae</taxon>
        <taxon>Coprinopsis</taxon>
    </lineage>
</organism>
<feature type="compositionally biased region" description="Basic and acidic residues" evidence="8">
    <location>
        <begin position="296"/>
        <end position="315"/>
    </location>
</feature>
<evidence type="ECO:0000256" key="7">
    <source>
        <dbReference type="PIRNR" id="PIRNR017300"/>
    </source>
</evidence>
<dbReference type="Pfam" id="PF04006">
    <property type="entry name" value="Mpp10"/>
    <property type="match status" value="1"/>
</dbReference>
<evidence type="ECO:0000313" key="9">
    <source>
        <dbReference type="EMBL" id="EAU93012.1"/>
    </source>
</evidence>
<dbReference type="EMBL" id="AACS02000001">
    <property type="protein sequence ID" value="EAU93012.1"/>
    <property type="molecule type" value="Genomic_DNA"/>
</dbReference>
<keyword evidence="5 7" id="KW-0687">Ribonucleoprotein</keyword>
<sequence>MAQVESSYEKVFSDLKQKLEKPEQFALGSNDIRSAAIQAAKSVFDVSLREESFSIKHINALLSSLTPFEAPQTRSKSKAGNTNQPSAPSLSFNPTPLASLFVDDLEEEQVWAQLELRTKHICDLLDVVLEGELADPDENDEIRQALESGGFSFDEDDEDEDGEDDELGEDEDDIQEDDSEEESVDDSELLEDGFQDESDEVSDEDEIDGGHQSRAVSDSSEEDEPSPPPARKQRHRKSEVDDDFFDLSEFKAEVERAEAKSSSRGHLAADDDSDDELDDDIDLFAPVDEEGDTEADDAKEIFYSDFFEPPRETTKKPSKALQNVRFHDQVNVKKTAAKKRTLDDLIEEHESGSGSSSPESGEEEEESEFESDDASSMSAQDRVRTTIERLKDDLFADDDEEGPEKDMTTYERRMAALQAQISELEQENVGRKDWALMGEADSRARPQNSLLEEDLDFDRVMKPVPVITEEKVQSLEQLIKTRILENRFDDVVRIRPMDDKAFLPSRILELQDSKSSQSLAQIYEDEYMAAQGDTSKVDDRDGKLRKEHEEIESLWDKLCEKLDALSNAHFVPKQPKSLISAVSDVSTATLESALPTTKSATSMLAPEEVFAAEPSQLRARSELTPAEKRALRTKERKLKKKQRDMLEKTVDKTAKARGVGGVKKQKEAALASIAKHGKGVTVVGKSAKDLKSLAGKRSQKSS</sequence>
<feature type="compositionally biased region" description="Basic and acidic residues" evidence="8">
    <location>
        <begin position="340"/>
        <end position="351"/>
    </location>
</feature>
<keyword evidence="4 7" id="KW-0539">Nucleus</keyword>
<feature type="compositionally biased region" description="Acidic residues" evidence="8">
    <location>
        <begin position="360"/>
        <end position="373"/>
    </location>
</feature>
<keyword evidence="3 7" id="KW-0698">rRNA processing</keyword>
<gene>
    <name evidence="9" type="ORF">CC1G_06732</name>
</gene>
<dbReference type="PIRSF" id="PIRSF017300">
    <property type="entry name" value="snoRNP_Mpp10"/>
    <property type="match status" value="1"/>
</dbReference>
<dbReference type="FunCoup" id="A8N1Q2">
    <property type="interactions" value="493"/>
</dbReference>
<feature type="compositionally biased region" description="Basic and acidic residues" evidence="8">
    <location>
        <begin position="643"/>
        <end position="654"/>
    </location>
</feature>
<evidence type="ECO:0000256" key="3">
    <source>
        <dbReference type="ARBA" id="ARBA00022552"/>
    </source>
</evidence>
<reference evidence="9 10" key="1">
    <citation type="journal article" date="2010" name="Proc. Natl. Acad. Sci. U.S.A.">
        <title>Insights into evolution of multicellular fungi from the assembled chromosomes of the mushroom Coprinopsis cinerea (Coprinus cinereus).</title>
        <authorList>
            <person name="Stajich J.E."/>
            <person name="Wilke S.K."/>
            <person name="Ahren D."/>
            <person name="Au C.H."/>
            <person name="Birren B.W."/>
            <person name="Borodovsky M."/>
            <person name="Burns C."/>
            <person name="Canback B."/>
            <person name="Casselton L.A."/>
            <person name="Cheng C.K."/>
            <person name="Deng J."/>
            <person name="Dietrich F.S."/>
            <person name="Fargo D.C."/>
            <person name="Farman M.L."/>
            <person name="Gathman A.C."/>
            <person name="Goldberg J."/>
            <person name="Guigo R."/>
            <person name="Hoegger P.J."/>
            <person name="Hooker J.B."/>
            <person name="Huggins A."/>
            <person name="James T.Y."/>
            <person name="Kamada T."/>
            <person name="Kilaru S."/>
            <person name="Kodira C."/>
            <person name="Kues U."/>
            <person name="Kupfer D."/>
            <person name="Kwan H.S."/>
            <person name="Lomsadze A."/>
            <person name="Li W."/>
            <person name="Lilly W.W."/>
            <person name="Ma L.J."/>
            <person name="Mackey A.J."/>
            <person name="Manning G."/>
            <person name="Martin F."/>
            <person name="Muraguchi H."/>
            <person name="Natvig D.O."/>
            <person name="Palmerini H."/>
            <person name="Ramesh M.A."/>
            <person name="Rehmeyer C.J."/>
            <person name="Roe B.A."/>
            <person name="Shenoy N."/>
            <person name="Stanke M."/>
            <person name="Ter-Hovhannisyan V."/>
            <person name="Tunlid A."/>
            <person name="Velagapudi R."/>
            <person name="Vision T.J."/>
            <person name="Zeng Q."/>
            <person name="Zolan M.E."/>
            <person name="Pukkila P.J."/>
        </authorList>
    </citation>
    <scope>NUCLEOTIDE SEQUENCE [LARGE SCALE GENOMIC DNA]</scope>
    <source>
        <strain evidence="10">Okayama-7 / 130 / ATCC MYA-4618 / FGSC 9003</strain>
    </source>
</reference>
<feature type="compositionally biased region" description="Acidic residues" evidence="8">
    <location>
        <begin position="270"/>
        <end position="295"/>
    </location>
</feature>
<dbReference type="VEuPathDB" id="FungiDB:CC1G_06732"/>
<dbReference type="OrthoDB" id="445326at2759"/>
<dbReference type="AlphaFoldDB" id="A8N1Q2"/>
<evidence type="ECO:0000256" key="4">
    <source>
        <dbReference type="ARBA" id="ARBA00023242"/>
    </source>
</evidence>
<feature type="region of interest" description="Disordered" evidence="8">
    <location>
        <begin position="148"/>
        <end position="243"/>
    </location>
</feature>
<feature type="compositionally biased region" description="Acidic residues" evidence="8">
    <location>
        <begin position="153"/>
        <end position="207"/>
    </location>
</feature>
<dbReference type="GO" id="GO:0005732">
    <property type="term" value="C:sno(s)RNA-containing ribonucleoprotein complex"/>
    <property type="evidence" value="ECO:0007669"/>
    <property type="project" value="InterPro"/>
</dbReference>
<evidence type="ECO:0000256" key="6">
    <source>
        <dbReference type="ARBA" id="ARBA00029455"/>
    </source>
</evidence>
<dbReference type="GO" id="GO:0006364">
    <property type="term" value="P:rRNA processing"/>
    <property type="evidence" value="ECO:0007669"/>
    <property type="project" value="UniProtKB-KW"/>
</dbReference>
<evidence type="ECO:0000313" key="10">
    <source>
        <dbReference type="Proteomes" id="UP000001861"/>
    </source>
</evidence>
<dbReference type="STRING" id="240176.A8N1Q2"/>